<evidence type="ECO:0000256" key="1">
    <source>
        <dbReference type="SAM" id="SignalP"/>
    </source>
</evidence>
<gene>
    <name evidence="3" type="ORF">RZ517_06915</name>
</gene>
<name>A0ABZ2HRI8_9RHOB</name>
<evidence type="ECO:0000313" key="4">
    <source>
        <dbReference type="Proteomes" id="UP001364156"/>
    </source>
</evidence>
<keyword evidence="4" id="KW-1185">Reference proteome</keyword>
<evidence type="ECO:0000313" key="3">
    <source>
        <dbReference type="EMBL" id="WWR47895.1"/>
    </source>
</evidence>
<dbReference type="RefSeq" id="WP_338550725.1">
    <property type="nucleotide sequence ID" value="NZ_CP146069.1"/>
</dbReference>
<protein>
    <submittedName>
        <fullName evidence="3">DUF2314 domain-containing protein</fullName>
    </submittedName>
</protein>
<feature type="domain" description="DUF2314" evidence="2">
    <location>
        <begin position="31"/>
        <end position="150"/>
    </location>
</feature>
<feature type="chain" id="PRO_5046921339" evidence="1">
    <location>
        <begin position="21"/>
        <end position="163"/>
    </location>
</feature>
<evidence type="ECO:0000259" key="2">
    <source>
        <dbReference type="Pfam" id="PF10077"/>
    </source>
</evidence>
<proteinExistence type="predicted"/>
<feature type="signal peptide" evidence="1">
    <location>
        <begin position="1"/>
        <end position="20"/>
    </location>
</feature>
<accession>A0ABZ2HRI8</accession>
<organism evidence="3 4">
    <name type="scientific">Roseovarius phycicola</name>
    <dbReference type="NCBI Taxonomy" id="3080976"/>
    <lineage>
        <taxon>Bacteria</taxon>
        <taxon>Pseudomonadati</taxon>
        <taxon>Pseudomonadota</taxon>
        <taxon>Alphaproteobacteria</taxon>
        <taxon>Rhodobacterales</taxon>
        <taxon>Roseobacteraceae</taxon>
        <taxon>Roseovarius</taxon>
    </lineage>
</organism>
<keyword evidence="1" id="KW-0732">Signal</keyword>
<dbReference type="EMBL" id="CP146069">
    <property type="protein sequence ID" value="WWR47895.1"/>
    <property type="molecule type" value="Genomic_DNA"/>
</dbReference>
<reference evidence="3 4" key="1">
    <citation type="submission" date="2023-10" db="EMBL/GenBank/DDBJ databases">
        <title>Roseovarius strain S88 nov., isolated from a marine algae.</title>
        <authorList>
            <person name="Lee M.W."/>
            <person name="Lee J.K."/>
            <person name="Kim J.M."/>
            <person name="Choi D.G."/>
            <person name="Baek J.H."/>
            <person name="Bayburt H."/>
            <person name="Jung J.J."/>
            <person name="Han D.M."/>
            <person name="Jeon C.O."/>
        </authorList>
    </citation>
    <scope>NUCLEOTIDE SEQUENCE [LARGE SCALE GENOMIC DNA]</scope>
    <source>
        <strain evidence="3 4">S88</strain>
    </source>
</reference>
<dbReference type="Pfam" id="PF10077">
    <property type="entry name" value="DUF2314"/>
    <property type="match status" value="1"/>
</dbReference>
<dbReference type="Proteomes" id="UP001364156">
    <property type="component" value="Chromosome"/>
</dbReference>
<dbReference type="InterPro" id="IPR018756">
    <property type="entry name" value="DUF2314"/>
</dbReference>
<sequence length="163" mass="17464">MTRFLASIACAAFLPLAALAGDDVVQFGQQDAEMQSAIAEARISLPQFLANTQGADGQSIEGAGLKVEFNAESEQSEVIWIVPFAPRGDGFVGILANEPTSMPGQHAGDMVEFSEAQIADWTYSADGKLFGNYTTRVMLPHLDDATKTQLSQILSENPVPEGW</sequence>